<dbReference type="Proteomes" id="UP000228934">
    <property type="component" value="Unassembled WGS sequence"/>
</dbReference>
<proteinExistence type="predicted"/>
<name>A0A2G9QFZ5_AQUCT</name>
<accession>A0A2G9QFZ5</accession>
<dbReference type="EMBL" id="KV985636">
    <property type="protein sequence ID" value="PIO14524.1"/>
    <property type="molecule type" value="Genomic_DNA"/>
</dbReference>
<keyword evidence="2" id="KW-1185">Reference proteome</keyword>
<protein>
    <submittedName>
        <fullName evidence="1">Uncharacterized protein</fullName>
    </submittedName>
</protein>
<dbReference type="AlphaFoldDB" id="A0A2G9QFZ5"/>
<organism evidence="1 2">
    <name type="scientific">Aquarana catesbeiana</name>
    <name type="common">American bullfrog</name>
    <name type="synonym">Rana catesbeiana</name>
    <dbReference type="NCBI Taxonomy" id="8400"/>
    <lineage>
        <taxon>Eukaryota</taxon>
        <taxon>Metazoa</taxon>
        <taxon>Chordata</taxon>
        <taxon>Craniata</taxon>
        <taxon>Vertebrata</taxon>
        <taxon>Euteleostomi</taxon>
        <taxon>Amphibia</taxon>
        <taxon>Batrachia</taxon>
        <taxon>Anura</taxon>
        <taxon>Neobatrachia</taxon>
        <taxon>Ranoidea</taxon>
        <taxon>Ranidae</taxon>
        <taxon>Aquarana</taxon>
    </lineage>
</organism>
<evidence type="ECO:0000313" key="1">
    <source>
        <dbReference type="EMBL" id="PIO14524.1"/>
    </source>
</evidence>
<gene>
    <name evidence="1" type="ORF">AB205_0205440</name>
</gene>
<sequence>MANKLRHIHQILQEAADKNPEQKLQLKNKHGIFYRSTNNDYSWITKLLQSDHFKDCVSDVKPFVISNDPINTEECSFGILYFTKKKRQISGIDATEVQLIQHYRSRLGKKYYNIRIY</sequence>
<evidence type="ECO:0000313" key="2">
    <source>
        <dbReference type="Proteomes" id="UP000228934"/>
    </source>
</evidence>
<reference evidence="2" key="1">
    <citation type="journal article" date="2017" name="Nat. Commun.">
        <title>The North American bullfrog draft genome provides insight into hormonal regulation of long noncoding RNA.</title>
        <authorList>
            <person name="Hammond S.A."/>
            <person name="Warren R.L."/>
            <person name="Vandervalk B.P."/>
            <person name="Kucuk E."/>
            <person name="Khan H."/>
            <person name="Gibb E.A."/>
            <person name="Pandoh P."/>
            <person name="Kirk H."/>
            <person name="Zhao Y."/>
            <person name="Jones M."/>
            <person name="Mungall A.J."/>
            <person name="Coope R."/>
            <person name="Pleasance S."/>
            <person name="Moore R.A."/>
            <person name="Holt R.A."/>
            <person name="Round J.M."/>
            <person name="Ohora S."/>
            <person name="Walle B.V."/>
            <person name="Veldhoen N."/>
            <person name="Helbing C.C."/>
            <person name="Birol I."/>
        </authorList>
    </citation>
    <scope>NUCLEOTIDE SEQUENCE [LARGE SCALE GENOMIC DNA]</scope>
</reference>